<comment type="caution">
    <text evidence="5">The sequence shown here is derived from an EMBL/GenBank/DDBJ whole genome shotgun (WGS) entry which is preliminary data.</text>
</comment>
<dbReference type="EMBL" id="AFPY01000110">
    <property type="protein sequence ID" value="EGQ13929.1"/>
    <property type="molecule type" value="Genomic_DNA"/>
</dbReference>
<dbReference type="HOGENOM" id="CLU_091342_0_0_10"/>
<evidence type="ECO:0000256" key="3">
    <source>
        <dbReference type="SAM" id="MobiDB-lite"/>
    </source>
</evidence>
<keyword evidence="2" id="KW-0732">Signal</keyword>
<evidence type="ECO:0000256" key="2">
    <source>
        <dbReference type="ARBA" id="ARBA00022729"/>
    </source>
</evidence>
<accession>F9DKR1</accession>
<feature type="domain" description="DUF4369" evidence="4">
    <location>
        <begin position="30"/>
        <end position="120"/>
    </location>
</feature>
<name>F9DKR1_9BACT</name>
<protein>
    <recommendedName>
        <fullName evidence="1">Type IV secretion system putative lipoprotein virB7</fullName>
    </recommendedName>
</protein>
<dbReference type="AlphaFoldDB" id="F9DKR1"/>
<dbReference type="Pfam" id="PF08139">
    <property type="entry name" value="LPAM_1"/>
    <property type="match status" value="1"/>
</dbReference>
<dbReference type="STRING" id="997353.HMPREF9144_2253"/>
<feature type="region of interest" description="Disordered" evidence="3">
    <location>
        <begin position="260"/>
        <end position="287"/>
    </location>
</feature>
<feature type="compositionally biased region" description="Polar residues" evidence="3">
    <location>
        <begin position="261"/>
        <end position="272"/>
    </location>
</feature>
<organism evidence="5 6">
    <name type="scientific">Prevotella pallens ATCC 700821</name>
    <dbReference type="NCBI Taxonomy" id="997353"/>
    <lineage>
        <taxon>Bacteria</taxon>
        <taxon>Pseudomonadati</taxon>
        <taxon>Bacteroidota</taxon>
        <taxon>Bacteroidia</taxon>
        <taxon>Bacteroidales</taxon>
        <taxon>Prevotellaceae</taxon>
        <taxon>Prevotella</taxon>
    </lineage>
</organism>
<evidence type="ECO:0000259" key="4">
    <source>
        <dbReference type="Pfam" id="PF14289"/>
    </source>
</evidence>
<dbReference type="InterPro" id="IPR025380">
    <property type="entry name" value="DUF4369"/>
</dbReference>
<dbReference type="Proteomes" id="UP000004123">
    <property type="component" value="Unassembled WGS sequence"/>
</dbReference>
<sequence length="287" mass="32449">MKHKRIHSMNKILYALVILLALTSCTKSYYIHGTSNISSLDGRQLYLKGGSGDSLITLDSCEVVHGNFSFKGTLDSVQVAQIYMDDMNLQFPIVLEEGDIQLKLDNTLLRVSGTPLNEKLNTFWTKFTQLRNQFIEIDHEEGVSIMNGHDEEATNARLIKKALLVYANIDKLFTAFVTNNFDNTLSTWGFLTRVSYDMTPNAYPIWMNDYLYANAVSQLPSWVEFIMAKAPDVFKNNAAIKDFYEKFQRAQKEMNGMELPTQETMPNNSNIAPPTPAEMAGDTTIAK</sequence>
<dbReference type="Pfam" id="PF14289">
    <property type="entry name" value="DUF4369"/>
    <property type="match status" value="1"/>
</dbReference>
<proteinExistence type="predicted"/>
<reference evidence="5 6" key="1">
    <citation type="submission" date="2011-04" db="EMBL/GenBank/DDBJ databases">
        <authorList>
            <person name="Muzny D."/>
            <person name="Qin X."/>
            <person name="Deng J."/>
            <person name="Jiang H."/>
            <person name="Liu Y."/>
            <person name="Qu J."/>
            <person name="Song X.-Z."/>
            <person name="Zhang L."/>
            <person name="Thornton R."/>
            <person name="Coyle M."/>
            <person name="Francisco L."/>
            <person name="Jackson L."/>
            <person name="Javaid M."/>
            <person name="Korchina V."/>
            <person name="Kovar C."/>
            <person name="Mata R."/>
            <person name="Mathew T."/>
            <person name="Ngo R."/>
            <person name="Nguyen L."/>
            <person name="Nguyen N."/>
            <person name="Okwuonu G."/>
            <person name="Ongeri F."/>
            <person name="Pham C."/>
            <person name="Simmons D."/>
            <person name="Wilczek-Boney K."/>
            <person name="Hale W."/>
            <person name="Jakkamsetti A."/>
            <person name="Pham P."/>
            <person name="Ruth R."/>
            <person name="San Lucas F."/>
            <person name="Warren J."/>
            <person name="Zhang J."/>
            <person name="Zhao Z."/>
            <person name="Zhou C."/>
            <person name="Zhu D."/>
            <person name="Lee S."/>
            <person name="Bess C."/>
            <person name="Blankenburg K."/>
            <person name="Forbes L."/>
            <person name="Fu Q."/>
            <person name="Gubbala S."/>
            <person name="Hirani K."/>
            <person name="Jayaseelan J.C."/>
            <person name="Lara F."/>
            <person name="Munidasa M."/>
            <person name="Palculict T."/>
            <person name="Patil S."/>
            <person name="Pu L.-L."/>
            <person name="Saada N."/>
            <person name="Tang L."/>
            <person name="Weissenberger G."/>
            <person name="Zhu Y."/>
            <person name="Hemphill L."/>
            <person name="Shang Y."/>
            <person name="Youmans B."/>
            <person name="Ayvaz T."/>
            <person name="Ross M."/>
            <person name="Santibanez J."/>
            <person name="Aqrawi P."/>
            <person name="Gross S."/>
            <person name="Joshi V."/>
            <person name="Fowler G."/>
            <person name="Nazareth L."/>
            <person name="Reid J."/>
            <person name="Worley K."/>
            <person name="Petrosino J."/>
            <person name="Highlander S."/>
            <person name="Gibbs R."/>
        </authorList>
    </citation>
    <scope>NUCLEOTIDE SEQUENCE [LARGE SCALE GENOMIC DNA]</scope>
    <source>
        <strain evidence="5 6">ATCC 700821</strain>
    </source>
</reference>
<dbReference type="InterPro" id="IPR012640">
    <property type="entry name" value="Membr_lipoprot_lipid_attach_CS"/>
</dbReference>
<gene>
    <name evidence="5" type="ORF">HMPREF9144_2253</name>
</gene>
<evidence type="ECO:0000313" key="6">
    <source>
        <dbReference type="Proteomes" id="UP000004123"/>
    </source>
</evidence>
<evidence type="ECO:0000256" key="1">
    <source>
        <dbReference type="ARBA" id="ARBA00017922"/>
    </source>
</evidence>
<dbReference type="eggNOG" id="COG0526">
    <property type="taxonomic scope" value="Bacteria"/>
</dbReference>
<dbReference type="PROSITE" id="PS51257">
    <property type="entry name" value="PROKAR_LIPOPROTEIN"/>
    <property type="match status" value="1"/>
</dbReference>
<evidence type="ECO:0000313" key="5">
    <source>
        <dbReference type="EMBL" id="EGQ13929.1"/>
    </source>
</evidence>